<keyword evidence="4" id="KW-0560">Oxidoreductase</keyword>
<dbReference type="Proteomes" id="UP000027195">
    <property type="component" value="Unassembled WGS sequence"/>
</dbReference>
<organism evidence="6 7">
    <name type="scientific">Botryobasidium botryosum (strain FD-172 SS1)</name>
    <dbReference type="NCBI Taxonomy" id="930990"/>
    <lineage>
        <taxon>Eukaryota</taxon>
        <taxon>Fungi</taxon>
        <taxon>Dikarya</taxon>
        <taxon>Basidiomycota</taxon>
        <taxon>Agaricomycotina</taxon>
        <taxon>Agaricomycetes</taxon>
        <taxon>Cantharellales</taxon>
        <taxon>Botryobasidiaceae</taxon>
        <taxon>Botryobasidium</taxon>
    </lineage>
</organism>
<evidence type="ECO:0000256" key="4">
    <source>
        <dbReference type="ARBA" id="ARBA00023002"/>
    </source>
</evidence>
<protein>
    <recommendedName>
        <fullName evidence="5">NADH:flavin oxidoreductase/NADH oxidase N-terminal domain-containing protein</fullName>
    </recommendedName>
</protein>
<evidence type="ECO:0000313" key="7">
    <source>
        <dbReference type="Proteomes" id="UP000027195"/>
    </source>
</evidence>
<feature type="domain" description="NADH:flavin oxidoreductase/NADH oxidase N-terminal" evidence="5">
    <location>
        <begin position="29"/>
        <end position="315"/>
    </location>
</feature>
<accession>A0A067MHL3</accession>
<dbReference type="InterPro" id="IPR051799">
    <property type="entry name" value="NADH_flavin_oxidoreductase"/>
</dbReference>
<evidence type="ECO:0000256" key="3">
    <source>
        <dbReference type="ARBA" id="ARBA00022643"/>
    </source>
</evidence>
<reference evidence="7" key="1">
    <citation type="journal article" date="2014" name="Proc. Natl. Acad. Sci. U.S.A.">
        <title>Extensive sampling of basidiomycete genomes demonstrates inadequacy of the white-rot/brown-rot paradigm for wood decay fungi.</title>
        <authorList>
            <person name="Riley R."/>
            <person name="Salamov A.A."/>
            <person name="Brown D.W."/>
            <person name="Nagy L.G."/>
            <person name="Floudas D."/>
            <person name="Held B.W."/>
            <person name="Levasseur A."/>
            <person name="Lombard V."/>
            <person name="Morin E."/>
            <person name="Otillar R."/>
            <person name="Lindquist E.A."/>
            <person name="Sun H."/>
            <person name="LaButti K.M."/>
            <person name="Schmutz J."/>
            <person name="Jabbour D."/>
            <person name="Luo H."/>
            <person name="Baker S.E."/>
            <person name="Pisabarro A.G."/>
            <person name="Walton J.D."/>
            <person name="Blanchette R.A."/>
            <person name="Henrissat B."/>
            <person name="Martin F."/>
            <person name="Cullen D."/>
            <person name="Hibbett D.S."/>
            <person name="Grigoriev I.V."/>
        </authorList>
    </citation>
    <scope>NUCLEOTIDE SEQUENCE [LARGE SCALE GENOMIC DNA]</scope>
    <source>
        <strain evidence="7">FD-172 SS1</strain>
    </source>
</reference>
<proteinExistence type="inferred from homology"/>
<gene>
    <name evidence="6" type="ORF">BOTBODRAFT_114606</name>
</gene>
<dbReference type="HOGENOM" id="CLU_012153_6_0_1"/>
<dbReference type="AlphaFoldDB" id="A0A067MHL3"/>
<dbReference type="InterPro" id="IPR013785">
    <property type="entry name" value="Aldolase_TIM"/>
</dbReference>
<evidence type="ECO:0000313" key="6">
    <source>
        <dbReference type="EMBL" id="KDQ11347.1"/>
    </source>
</evidence>
<dbReference type="EMBL" id="KL198059">
    <property type="protein sequence ID" value="KDQ11347.1"/>
    <property type="molecule type" value="Genomic_DNA"/>
</dbReference>
<dbReference type="GO" id="GO:0010181">
    <property type="term" value="F:FMN binding"/>
    <property type="evidence" value="ECO:0007669"/>
    <property type="project" value="InterPro"/>
</dbReference>
<evidence type="ECO:0000256" key="1">
    <source>
        <dbReference type="ARBA" id="ARBA00005979"/>
    </source>
</evidence>
<dbReference type="Pfam" id="PF00724">
    <property type="entry name" value="Oxidored_FMN"/>
    <property type="match status" value="1"/>
</dbReference>
<dbReference type="GO" id="GO:0016491">
    <property type="term" value="F:oxidoreductase activity"/>
    <property type="evidence" value="ECO:0007669"/>
    <property type="project" value="UniProtKB-KW"/>
</dbReference>
<dbReference type="InParanoid" id="A0A067MHL3"/>
<comment type="similarity">
    <text evidence="1">Belongs to the NADH:flavin oxidoreductase/NADH oxidase family.</text>
</comment>
<dbReference type="Gene3D" id="3.20.20.70">
    <property type="entry name" value="Aldolase class I"/>
    <property type="match status" value="1"/>
</dbReference>
<keyword evidence="2" id="KW-0285">Flavoprotein</keyword>
<evidence type="ECO:0000259" key="5">
    <source>
        <dbReference type="Pfam" id="PF00724"/>
    </source>
</evidence>
<keyword evidence="3" id="KW-0288">FMN</keyword>
<keyword evidence="7" id="KW-1185">Reference proteome</keyword>
<sequence length="369" mass="39638">MSSGDLLSASGSDDATLLASPVRLPCGRTVPSRLVKAAMYEGLATFPGGPPNESHFNLYTAWARGGWGMIITGNVQVSAEHLTLGRDMIVPEKITTETIAPFRLLADAMHSSASPQTAALALMQLSHSGRQSPRIIGGRSFWLPPLAPSPVKMSSSGEGLLSRLFYAALFPTPREMSDHDIEHIIERFVEGAKVALDAGFDGIQLHSAHGYFLAQILSPKTNLRQPPYGYPNELNVLKKIVKRIRSFAPPAFVIGIKLNAADYASGGLSDQHALEHVKTIAGWAGERAGVDFIEISGGDYEQPSKFVSFAAEMRMNQNVGFAICIALESLCNSSVAATSAILSILQNGRCRSSPFTRSTLSDAHWITST</sequence>
<dbReference type="STRING" id="930990.A0A067MHL3"/>
<evidence type="ECO:0000256" key="2">
    <source>
        <dbReference type="ARBA" id="ARBA00022630"/>
    </source>
</evidence>
<dbReference type="InterPro" id="IPR001155">
    <property type="entry name" value="OxRdtase_FMN_N"/>
</dbReference>
<dbReference type="PANTHER" id="PTHR43656">
    <property type="entry name" value="BINDING OXIDOREDUCTASE, PUTATIVE (AFU_ORTHOLOGUE AFUA_2G08260)-RELATED"/>
    <property type="match status" value="1"/>
</dbReference>
<dbReference type="PANTHER" id="PTHR43656:SF2">
    <property type="entry name" value="BINDING OXIDOREDUCTASE, PUTATIVE (AFU_ORTHOLOGUE AFUA_2G08260)-RELATED"/>
    <property type="match status" value="1"/>
</dbReference>
<name>A0A067MHL3_BOTB1</name>
<dbReference type="OrthoDB" id="1663137at2759"/>
<dbReference type="SUPFAM" id="SSF51395">
    <property type="entry name" value="FMN-linked oxidoreductases"/>
    <property type="match status" value="1"/>
</dbReference>